<dbReference type="GO" id="GO:0032259">
    <property type="term" value="P:methylation"/>
    <property type="evidence" value="ECO:0007669"/>
    <property type="project" value="UniProtKB-KW"/>
</dbReference>
<dbReference type="NCBIfam" id="TIGR04096">
    <property type="entry name" value="dnd_rel_methyl"/>
    <property type="match status" value="1"/>
</dbReference>
<dbReference type="InterPro" id="IPR009045">
    <property type="entry name" value="Zn_M74/Hedgehog-like"/>
</dbReference>
<comment type="caution">
    <text evidence="2">The sequence shown here is derived from an EMBL/GenBank/DDBJ whole genome shotgun (WGS) entry which is preliminary data.</text>
</comment>
<reference evidence="2 3" key="1">
    <citation type="submission" date="2019-03" db="EMBL/GenBank/DDBJ databases">
        <title>Ramlibacter rhizophilus CCTCC AB2015357, whole genome shotgun sequence.</title>
        <authorList>
            <person name="Zhang X."/>
            <person name="Feng G."/>
            <person name="Zhu H."/>
        </authorList>
    </citation>
    <scope>NUCLEOTIDE SEQUENCE [LARGE SCALE GENOMIC DNA]</scope>
    <source>
        <strain evidence="2 3">CCTCC AB2015357</strain>
    </source>
</reference>
<feature type="region of interest" description="Disordered" evidence="1">
    <location>
        <begin position="368"/>
        <end position="402"/>
    </location>
</feature>
<keyword evidence="2" id="KW-0808">Transferase</keyword>
<feature type="compositionally biased region" description="Polar residues" evidence="1">
    <location>
        <begin position="377"/>
        <end position="391"/>
    </location>
</feature>
<dbReference type="OrthoDB" id="224775at2"/>
<keyword evidence="2" id="KW-0489">Methyltransferase</keyword>
<evidence type="ECO:0000313" key="2">
    <source>
        <dbReference type="EMBL" id="TFZ03378.1"/>
    </source>
</evidence>
<dbReference type="SUPFAM" id="SSF55166">
    <property type="entry name" value="Hedgehog/DD-peptidase"/>
    <property type="match status" value="1"/>
</dbReference>
<evidence type="ECO:0000256" key="1">
    <source>
        <dbReference type="SAM" id="MobiDB-lite"/>
    </source>
</evidence>
<gene>
    <name evidence="2" type="ORF">EZ242_05705</name>
</gene>
<name>A0A4Z0BYK4_9BURK</name>
<evidence type="ECO:0000313" key="3">
    <source>
        <dbReference type="Proteomes" id="UP000297564"/>
    </source>
</evidence>
<sequence length="871" mass="97564">MMEEVGKRVVDELYVHLSALDALAHADHRLAIQSALARLPANAAPDVAKLNLRSRRVSLLSYPRFHEEAFPTLAASWAVAPDLATAPVFRSYDASLNPPILHRKELLVKNDHPQREAWVRLTQQAEELGLFSETTTIGFKMNWERLIAQNGYTIDGQVLAPLGNVIPDGEDGDLNAEVGVVQRHLTALHRQALSAPMQLLMRHGFFTLGCTVFDYGCGRGGDITELEAAGINARGWDPYYAPHNTRVPADVVNLGFVINVIEDPAERVYALQSAFALASTVLAVSVMLYPAAPPGRRFGDGFLTSRNTFQKYFSQPELKDYIEHVLHREPHMVGPGIAFIFASESAEQQFAAGRCRTSDVSRRLIALRARRAPQPPTSDSSTRTRALSSPPKQLAAKKPLSERKPKLDRFGRAKPILDVLWRDALELGRIPEVDEVSVDLFQLEAAAGSVGRAWALIRRHYDLSLLEEAAKVRKDDLRLFMAVRAFSKRSNYGQLEKRLQRDVRAFFGSYEAARQAGITLLAQAGSTDEILYACKLAAANGLGWLDDEHSLQLSMGLVDRLPVVLRAYIACGLVLWDSVSEVDMVKIHITSGKLTLLEHYDFDGPIPELKRRVKVNIRKLDYSIFEYGEAHSERSWLFPKSRYQHEDLPNYARQCAIEEQLRVFCCISETEQHRIQLPQITEDLEAKRLQIEGLSLVPSTTIPELDARCGARYTFRDFIECGQTQKSLGIRNVPLRPESYNALQQLAVYIIDPIVDYFGSIELTYGFCSSALAKCIESRIAPKLDQHASCEHNARGQPICARGGAACDFLVRDEDMLEVARWIAQNLPFDRLYFYGSDKPLHVSYSSAPVGEIYHMSVSAVGRLFPRRLEL</sequence>
<keyword evidence="3" id="KW-1185">Reference proteome</keyword>
<accession>A0A4Z0BYK4</accession>
<dbReference type="AlphaFoldDB" id="A0A4Z0BYK4"/>
<dbReference type="InterPro" id="IPR024019">
    <property type="entry name" value="CHP04096"/>
</dbReference>
<organism evidence="2 3">
    <name type="scientific">Ramlibacter rhizophilus</name>
    <dbReference type="NCBI Taxonomy" id="1781167"/>
    <lineage>
        <taxon>Bacteria</taxon>
        <taxon>Pseudomonadati</taxon>
        <taxon>Pseudomonadota</taxon>
        <taxon>Betaproteobacteria</taxon>
        <taxon>Burkholderiales</taxon>
        <taxon>Comamonadaceae</taxon>
        <taxon>Ramlibacter</taxon>
    </lineage>
</organism>
<dbReference type="EMBL" id="SMLL01000002">
    <property type="protein sequence ID" value="TFZ03378.1"/>
    <property type="molecule type" value="Genomic_DNA"/>
</dbReference>
<protein>
    <submittedName>
        <fullName evidence="2">DNA phosphorothioation-associated putative methyltransferase</fullName>
    </submittedName>
</protein>
<proteinExistence type="predicted"/>
<dbReference type="GO" id="GO:0008168">
    <property type="term" value="F:methyltransferase activity"/>
    <property type="evidence" value="ECO:0007669"/>
    <property type="project" value="UniProtKB-KW"/>
</dbReference>
<dbReference type="Proteomes" id="UP000297564">
    <property type="component" value="Unassembled WGS sequence"/>
</dbReference>